<dbReference type="GO" id="GO:0036503">
    <property type="term" value="P:ERAD pathway"/>
    <property type="evidence" value="ECO:0007669"/>
    <property type="project" value="TreeGrafter"/>
</dbReference>
<name>A0AAW1T6C0_9CHLO</name>
<dbReference type="GO" id="GO:0005634">
    <property type="term" value="C:nucleus"/>
    <property type="evidence" value="ECO:0007669"/>
    <property type="project" value="TreeGrafter"/>
</dbReference>
<comment type="subcellular location">
    <subcellularLocation>
        <location evidence="3">Cytoplasm</location>
    </subcellularLocation>
</comment>
<comment type="function">
    <text evidence="3">Hydrolase that can remove conjugated ubiquitin from proteins and may therefore play an important regulatory role at the level of protein turnover by preventing degradation.</text>
</comment>
<keyword evidence="2 3" id="KW-0378">Hydrolase</keyword>
<comment type="caution">
    <text evidence="5">The sequence shown here is derived from an EMBL/GenBank/DDBJ whole genome shotgun (WGS) entry which is preliminary data.</text>
</comment>
<dbReference type="GO" id="GO:0005829">
    <property type="term" value="C:cytosol"/>
    <property type="evidence" value="ECO:0007669"/>
    <property type="project" value="TreeGrafter"/>
</dbReference>
<reference evidence="5 6" key="1">
    <citation type="journal article" date="2024" name="Nat. Commun.">
        <title>Phylogenomics reveals the evolutionary origins of lichenization in chlorophyte algae.</title>
        <authorList>
            <person name="Puginier C."/>
            <person name="Libourel C."/>
            <person name="Otte J."/>
            <person name="Skaloud P."/>
            <person name="Haon M."/>
            <person name="Grisel S."/>
            <person name="Petersen M."/>
            <person name="Berrin J.G."/>
            <person name="Delaux P.M."/>
            <person name="Dal Grande F."/>
            <person name="Keller J."/>
        </authorList>
    </citation>
    <scope>NUCLEOTIDE SEQUENCE [LARGE SCALE GENOMIC DNA]</scope>
    <source>
        <strain evidence="5 6">SAG 2523</strain>
    </source>
</reference>
<sequence>MSRHKGDYLSPDLEEAEADQLKLAVSDILCDTPSRRQEFSDATYNIEHGGTGDPTFAAYCRRIQTDGFWGGAAELSALSQLLKVPITVYQPDPSSGYEPIVVYGQQWTVPKAGGRSRKMVNLLYSSGNHYDLLI</sequence>
<comment type="catalytic activity">
    <reaction evidence="1 3">
        <text>Thiol-dependent hydrolysis of ester, thioester, amide, peptide and isopeptide bonds formed by the C-terminal Gly of ubiquitin (a 76-residue protein attached to proteins as an intracellular targeting signal).</text>
        <dbReference type="EC" id="3.4.19.12"/>
    </reaction>
</comment>
<protein>
    <recommendedName>
        <fullName evidence="3">Ubiquitin thioesterase OTU</fullName>
        <ecNumber evidence="3">3.4.19.12</ecNumber>
    </recommendedName>
</protein>
<dbReference type="GO" id="GO:0016579">
    <property type="term" value="P:protein deubiquitination"/>
    <property type="evidence" value="ECO:0007669"/>
    <property type="project" value="TreeGrafter"/>
</dbReference>
<evidence type="ECO:0000259" key="4">
    <source>
        <dbReference type="PROSITE" id="PS50802"/>
    </source>
</evidence>
<keyword evidence="3" id="KW-0788">Thiol protease</keyword>
<dbReference type="Gene3D" id="3.90.70.80">
    <property type="match status" value="1"/>
</dbReference>
<dbReference type="AlphaFoldDB" id="A0AAW1T6C0"/>
<dbReference type="PROSITE" id="PS50802">
    <property type="entry name" value="OTU"/>
    <property type="match status" value="1"/>
</dbReference>
<dbReference type="EMBL" id="JALJOV010000392">
    <property type="protein sequence ID" value="KAK9864106.1"/>
    <property type="molecule type" value="Genomic_DNA"/>
</dbReference>
<evidence type="ECO:0000256" key="2">
    <source>
        <dbReference type="ARBA" id="ARBA00022801"/>
    </source>
</evidence>
<dbReference type="EC" id="3.4.19.12" evidence="3"/>
<dbReference type="PANTHER" id="PTHR13312">
    <property type="entry name" value="HIV-INDUCED PROTEIN-7-LIKE PROTEASE"/>
    <property type="match status" value="1"/>
</dbReference>
<feature type="domain" description="OTU" evidence="4">
    <location>
        <begin position="11"/>
        <end position="134"/>
    </location>
</feature>
<dbReference type="PANTHER" id="PTHR13312:SF3">
    <property type="entry name" value="OVARIAN TUMOR DOMAIN-CONTAINING DEUBIQUITINATING ENZYME 3"/>
    <property type="match status" value="1"/>
</dbReference>
<dbReference type="InterPro" id="IPR038765">
    <property type="entry name" value="Papain-like_cys_pep_sf"/>
</dbReference>
<dbReference type="SUPFAM" id="SSF54001">
    <property type="entry name" value="Cysteine proteinases"/>
    <property type="match status" value="1"/>
</dbReference>
<dbReference type="GO" id="GO:0004843">
    <property type="term" value="F:cysteine-type deubiquitinase activity"/>
    <property type="evidence" value="ECO:0007669"/>
    <property type="project" value="UniProtKB-UniRule"/>
</dbReference>
<evidence type="ECO:0000256" key="3">
    <source>
        <dbReference type="RuleBase" id="RU367104"/>
    </source>
</evidence>
<evidence type="ECO:0000313" key="6">
    <source>
        <dbReference type="Proteomes" id="UP001485043"/>
    </source>
</evidence>
<proteinExistence type="predicted"/>
<keyword evidence="3" id="KW-0833">Ubl conjugation pathway</keyword>
<dbReference type="InterPro" id="IPR003323">
    <property type="entry name" value="OTU_dom"/>
</dbReference>
<evidence type="ECO:0000313" key="5">
    <source>
        <dbReference type="EMBL" id="KAK9864106.1"/>
    </source>
</evidence>
<organism evidence="5 6">
    <name type="scientific">Apatococcus fuscideae</name>
    <dbReference type="NCBI Taxonomy" id="2026836"/>
    <lineage>
        <taxon>Eukaryota</taxon>
        <taxon>Viridiplantae</taxon>
        <taxon>Chlorophyta</taxon>
        <taxon>core chlorophytes</taxon>
        <taxon>Trebouxiophyceae</taxon>
        <taxon>Chlorellales</taxon>
        <taxon>Chlorellaceae</taxon>
        <taxon>Apatococcus</taxon>
    </lineage>
</organism>
<gene>
    <name evidence="5" type="ORF">WJX84_006180</name>
</gene>
<accession>A0AAW1T6C0</accession>
<dbReference type="Proteomes" id="UP001485043">
    <property type="component" value="Unassembled WGS sequence"/>
</dbReference>
<dbReference type="Pfam" id="PF02338">
    <property type="entry name" value="OTU"/>
    <property type="match status" value="1"/>
</dbReference>
<keyword evidence="3" id="KW-0963">Cytoplasm</keyword>
<keyword evidence="3" id="KW-0645">Protease</keyword>
<keyword evidence="6" id="KW-1185">Reference proteome</keyword>
<dbReference type="GO" id="GO:0030968">
    <property type="term" value="P:endoplasmic reticulum unfolded protein response"/>
    <property type="evidence" value="ECO:0007669"/>
    <property type="project" value="TreeGrafter"/>
</dbReference>
<evidence type="ECO:0000256" key="1">
    <source>
        <dbReference type="ARBA" id="ARBA00000707"/>
    </source>
</evidence>